<dbReference type="Pfam" id="PF04843">
    <property type="entry name" value="Herpes_teg_N"/>
    <property type="match status" value="1"/>
</dbReference>
<feature type="region of interest" description="Disordered" evidence="1">
    <location>
        <begin position="1"/>
        <end position="60"/>
    </location>
</feature>
<dbReference type="AlphaFoldDB" id="A0A8B6CFD5"/>
<comment type="caution">
    <text evidence="3">The sequence shown here is derived from an EMBL/GenBank/DDBJ whole genome shotgun (WGS) entry which is preliminary data.</text>
</comment>
<feature type="domain" description="Peptidase C76" evidence="2">
    <location>
        <begin position="236"/>
        <end position="386"/>
    </location>
</feature>
<feature type="region of interest" description="Disordered" evidence="1">
    <location>
        <begin position="615"/>
        <end position="636"/>
    </location>
</feature>
<proteinExistence type="predicted"/>
<feature type="compositionally biased region" description="Low complexity" evidence="1">
    <location>
        <begin position="196"/>
        <end position="206"/>
    </location>
</feature>
<evidence type="ECO:0000313" key="3">
    <source>
        <dbReference type="EMBL" id="VDI03386.1"/>
    </source>
</evidence>
<name>A0A8B6CFD5_MYTGA</name>
<dbReference type="EMBL" id="UYJE01001593">
    <property type="protein sequence ID" value="VDI03386.1"/>
    <property type="molecule type" value="Genomic_DNA"/>
</dbReference>
<evidence type="ECO:0000259" key="2">
    <source>
        <dbReference type="Pfam" id="PF04843"/>
    </source>
</evidence>
<evidence type="ECO:0000256" key="1">
    <source>
        <dbReference type="SAM" id="MobiDB-lite"/>
    </source>
</evidence>
<dbReference type="Proteomes" id="UP000596742">
    <property type="component" value="Unassembled WGS sequence"/>
</dbReference>
<feature type="compositionally biased region" description="Basic and acidic residues" evidence="1">
    <location>
        <begin position="560"/>
        <end position="574"/>
    </location>
</feature>
<accession>A0A8B6CFD5</accession>
<sequence>MPLKKFWRRGLSKKGKSNHDNKSSTTDNDMGTPPIKKAPHDDMGTPPVIKAQNDNMGMPPLKKAPFDDTGMPPIKKAQNDNMGTPPTKKALFNCSKLANAHTNSIANSTSKPLANSLAKLSSNSLAKSSSNTLSELSSKPLQTAYGKIKKTDLQNNLLAHSNQCTRIDNTPFQSNLPKKQDKKNHNNHAKIDSHSNTQTNVQQNKNKQAEMKLEKEVSTSLSCFNAQFLKFGTFDQYNKQFSDLSRGNQCTCNCLVFLSLSTLNFDPNTLNLDYILHTGDKIYRKHVQELKCKGLFQNMLFNFDEIPVMIEIPEGHFTISKHEILLGIALKCKQLTGFLTLQEAIQSSLKISDKFLVMIGAICSSVNYYDGVYYFFDSHSHSKSTLNNAYEIFGQSILIGFKDLHDLLSYLYAYYTSLHIDLDSQFELLPVGISNKDTETVLNQQIKNYFKDQKLRNTNQSKIANQYVEYYGREYSVSNEKDDQPVVSKSQVIAKVPRFVYMKNYMQNRRKNKTFSQKELIAKRYSRQETDLKKKELVTKREKRKDEVFKKKELAAKREVRKDKTYRQAETEKKKSQRNNLVLRKIERERELFSKREARKNKDFKKKELVSKREVRKDKTYRQAETEKKKSQRNIVKEKQEKTRILERIKHIDKLKPKKKSLKEIIWF</sequence>
<protein>
    <recommendedName>
        <fullName evidence="2">Peptidase C76 domain-containing protein</fullName>
    </recommendedName>
</protein>
<feature type="region of interest" description="Disordered" evidence="1">
    <location>
        <begin position="168"/>
        <end position="211"/>
    </location>
</feature>
<feature type="compositionally biased region" description="Polar residues" evidence="1">
    <location>
        <begin position="168"/>
        <end position="177"/>
    </location>
</feature>
<dbReference type="Gene3D" id="3.90.70.120">
    <property type="match status" value="1"/>
</dbReference>
<dbReference type="OrthoDB" id="7916681at2759"/>
<gene>
    <name evidence="3" type="ORF">MGAL_10B020310</name>
</gene>
<reference evidence="3" key="1">
    <citation type="submission" date="2018-11" db="EMBL/GenBank/DDBJ databases">
        <authorList>
            <person name="Alioto T."/>
            <person name="Alioto T."/>
        </authorList>
    </citation>
    <scope>NUCLEOTIDE SEQUENCE</scope>
</reference>
<dbReference type="InterPro" id="IPR006928">
    <property type="entry name" value="Herpes_teg_USP"/>
</dbReference>
<dbReference type="SUPFAM" id="SSF54001">
    <property type="entry name" value="Cysteine proteinases"/>
    <property type="match status" value="1"/>
</dbReference>
<evidence type="ECO:0000313" key="4">
    <source>
        <dbReference type="Proteomes" id="UP000596742"/>
    </source>
</evidence>
<keyword evidence="4" id="KW-1185">Reference proteome</keyword>
<organism evidence="3 4">
    <name type="scientific">Mytilus galloprovincialis</name>
    <name type="common">Mediterranean mussel</name>
    <dbReference type="NCBI Taxonomy" id="29158"/>
    <lineage>
        <taxon>Eukaryota</taxon>
        <taxon>Metazoa</taxon>
        <taxon>Spiralia</taxon>
        <taxon>Lophotrochozoa</taxon>
        <taxon>Mollusca</taxon>
        <taxon>Bivalvia</taxon>
        <taxon>Autobranchia</taxon>
        <taxon>Pteriomorphia</taxon>
        <taxon>Mytilida</taxon>
        <taxon>Mytiloidea</taxon>
        <taxon>Mytilidae</taxon>
        <taxon>Mytilinae</taxon>
        <taxon>Mytilus</taxon>
    </lineage>
</organism>
<dbReference type="InterPro" id="IPR038765">
    <property type="entry name" value="Papain-like_cys_pep_sf"/>
</dbReference>
<feature type="compositionally biased region" description="Basic residues" evidence="1">
    <location>
        <begin position="1"/>
        <end position="16"/>
    </location>
</feature>
<feature type="region of interest" description="Disordered" evidence="1">
    <location>
        <begin position="560"/>
        <end position="581"/>
    </location>
</feature>